<dbReference type="Proteomes" id="UP001597229">
    <property type="component" value="Unassembled WGS sequence"/>
</dbReference>
<gene>
    <name evidence="4" type="ORF">ACFQ3F_20985</name>
</gene>
<dbReference type="Gene3D" id="3.40.50.720">
    <property type="entry name" value="NAD(P)-binding Rossmann-like Domain"/>
    <property type="match status" value="1"/>
</dbReference>
<proteinExistence type="inferred from homology"/>
<dbReference type="InterPro" id="IPR002347">
    <property type="entry name" value="SDR_fam"/>
</dbReference>
<evidence type="ECO:0000256" key="1">
    <source>
        <dbReference type="ARBA" id="ARBA00006484"/>
    </source>
</evidence>
<accession>A0ABW3W5Z7</accession>
<dbReference type="GO" id="GO:0016491">
    <property type="term" value="F:oxidoreductase activity"/>
    <property type="evidence" value="ECO:0007669"/>
    <property type="project" value="UniProtKB-KW"/>
</dbReference>
<name>A0ABW3W5Z7_9ACTN</name>
<comment type="similarity">
    <text evidence="1">Belongs to the short-chain dehydrogenases/reductases (SDR) family.</text>
</comment>
<organism evidence="4 5">
    <name type="scientific">Nocardioides ginsengisoli</name>
    <dbReference type="NCBI Taxonomy" id="363868"/>
    <lineage>
        <taxon>Bacteria</taxon>
        <taxon>Bacillati</taxon>
        <taxon>Actinomycetota</taxon>
        <taxon>Actinomycetes</taxon>
        <taxon>Propionibacteriales</taxon>
        <taxon>Nocardioidaceae</taxon>
        <taxon>Nocardioides</taxon>
    </lineage>
</organism>
<dbReference type="CDD" id="cd05233">
    <property type="entry name" value="SDR_c"/>
    <property type="match status" value="1"/>
</dbReference>
<dbReference type="InterPro" id="IPR036291">
    <property type="entry name" value="NAD(P)-bd_dom_sf"/>
</dbReference>
<evidence type="ECO:0000313" key="5">
    <source>
        <dbReference type="Proteomes" id="UP001597229"/>
    </source>
</evidence>
<dbReference type="InterPro" id="IPR057326">
    <property type="entry name" value="KR_dom"/>
</dbReference>
<dbReference type="PANTHER" id="PTHR43639">
    <property type="entry name" value="OXIDOREDUCTASE, SHORT-CHAIN DEHYDROGENASE/REDUCTASE FAMILY (AFU_ORTHOLOGUE AFUA_5G02870)"/>
    <property type="match status" value="1"/>
</dbReference>
<sequence length="247" mass="25456">MSYGTTLVTGATGGLGAEICRRLAKDGAELLLLHRRTAPDTLVAELGDSVRGAAACDLADAASVAAAVAELEAAHGRIRTVVHAAGPHVPMVHLSRVTPEQFATQIDQDVVAFFNLAHAVLPSLRATEGSLTAVTTAATVRYPVRDGLSSSPKAAVEALARGLAAEEGRYGVRVNCVGPGMLTDGMAERLISNGDLDDRALDVARANIPLRTFGTAVDIAEAVAFLASDRAGFITGQKLDVDGGYGV</sequence>
<feature type="domain" description="Ketoreductase" evidence="3">
    <location>
        <begin position="4"/>
        <end position="180"/>
    </location>
</feature>
<dbReference type="PANTHER" id="PTHR43639:SF1">
    <property type="entry name" value="SHORT-CHAIN DEHYDROGENASE_REDUCTASE FAMILY PROTEIN"/>
    <property type="match status" value="1"/>
</dbReference>
<evidence type="ECO:0000313" key="4">
    <source>
        <dbReference type="EMBL" id="MFD1250282.1"/>
    </source>
</evidence>
<dbReference type="Pfam" id="PF13561">
    <property type="entry name" value="adh_short_C2"/>
    <property type="match status" value="1"/>
</dbReference>
<keyword evidence="2 4" id="KW-0560">Oxidoreductase</keyword>
<reference evidence="5" key="1">
    <citation type="journal article" date="2019" name="Int. J. Syst. Evol. Microbiol.">
        <title>The Global Catalogue of Microorganisms (GCM) 10K type strain sequencing project: providing services to taxonomists for standard genome sequencing and annotation.</title>
        <authorList>
            <consortium name="The Broad Institute Genomics Platform"/>
            <consortium name="The Broad Institute Genome Sequencing Center for Infectious Disease"/>
            <person name="Wu L."/>
            <person name="Ma J."/>
        </authorList>
    </citation>
    <scope>NUCLEOTIDE SEQUENCE [LARGE SCALE GENOMIC DNA]</scope>
    <source>
        <strain evidence="5">CCUG 52478</strain>
    </source>
</reference>
<evidence type="ECO:0000256" key="2">
    <source>
        <dbReference type="ARBA" id="ARBA00023002"/>
    </source>
</evidence>
<evidence type="ECO:0000259" key="3">
    <source>
        <dbReference type="SMART" id="SM00822"/>
    </source>
</evidence>
<dbReference type="EMBL" id="JBHTLX010000023">
    <property type="protein sequence ID" value="MFD1250282.1"/>
    <property type="molecule type" value="Genomic_DNA"/>
</dbReference>
<protein>
    <submittedName>
        <fullName evidence="4">SDR family NAD(P)-dependent oxidoreductase</fullName>
        <ecNumber evidence="4">1.1.1.-</ecNumber>
    </submittedName>
</protein>
<comment type="caution">
    <text evidence="4">The sequence shown here is derived from an EMBL/GenBank/DDBJ whole genome shotgun (WGS) entry which is preliminary data.</text>
</comment>
<dbReference type="SUPFAM" id="SSF51735">
    <property type="entry name" value="NAD(P)-binding Rossmann-fold domains"/>
    <property type="match status" value="1"/>
</dbReference>
<dbReference type="RefSeq" id="WP_367919561.1">
    <property type="nucleotide sequence ID" value="NZ_BAABAC010000023.1"/>
</dbReference>
<dbReference type="PRINTS" id="PR00081">
    <property type="entry name" value="GDHRDH"/>
</dbReference>
<keyword evidence="5" id="KW-1185">Reference proteome</keyword>
<dbReference type="SMART" id="SM00822">
    <property type="entry name" value="PKS_KR"/>
    <property type="match status" value="1"/>
</dbReference>
<dbReference type="EC" id="1.1.1.-" evidence="4"/>